<evidence type="ECO:0000256" key="3">
    <source>
        <dbReference type="ARBA" id="ARBA00022475"/>
    </source>
</evidence>
<comment type="caution">
    <text evidence="9">The sequence shown here is derived from an EMBL/GenBank/DDBJ whole genome shotgun (WGS) entry which is preliminary data.</text>
</comment>
<feature type="transmembrane region" description="Helical" evidence="7">
    <location>
        <begin position="101"/>
        <end position="118"/>
    </location>
</feature>
<feature type="transmembrane region" description="Helical" evidence="7">
    <location>
        <begin position="139"/>
        <end position="160"/>
    </location>
</feature>
<evidence type="ECO:0000313" key="9">
    <source>
        <dbReference type="EMBL" id="MBP2076376.1"/>
    </source>
</evidence>
<evidence type="ECO:0000256" key="5">
    <source>
        <dbReference type="ARBA" id="ARBA00022989"/>
    </source>
</evidence>
<keyword evidence="2" id="KW-0813">Transport</keyword>
<evidence type="ECO:0000256" key="7">
    <source>
        <dbReference type="SAM" id="Phobius"/>
    </source>
</evidence>
<dbReference type="Proteomes" id="UP001138793">
    <property type="component" value="Unassembled WGS sequence"/>
</dbReference>
<feature type="transmembrane region" description="Helical" evidence="7">
    <location>
        <begin position="253"/>
        <end position="273"/>
    </location>
</feature>
<dbReference type="SUPFAM" id="SSF103473">
    <property type="entry name" value="MFS general substrate transporter"/>
    <property type="match status" value="1"/>
</dbReference>
<feature type="transmembrane region" description="Helical" evidence="7">
    <location>
        <begin position="342"/>
        <end position="364"/>
    </location>
</feature>
<dbReference type="GO" id="GO:0022857">
    <property type="term" value="F:transmembrane transporter activity"/>
    <property type="evidence" value="ECO:0007669"/>
    <property type="project" value="InterPro"/>
</dbReference>
<feature type="transmembrane region" description="Helical" evidence="7">
    <location>
        <begin position="12"/>
        <end position="35"/>
    </location>
</feature>
<dbReference type="AlphaFoldDB" id="A0A9X1CAY8"/>
<evidence type="ECO:0000256" key="6">
    <source>
        <dbReference type="ARBA" id="ARBA00023136"/>
    </source>
</evidence>
<dbReference type="Gene3D" id="1.20.1250.20">
    <property type="entry name" value="MFS general substrate transporter like domains"/>
    <property type="match status" value="1"/>
</dbReference>
<dbReference type="Pfam" id="PF07690">
    <property type="entry name" value="MFS_1"/>
    <property type="match status" value="1"/>
</dbReference>
<feature type="domain" description="Major facilitator superfamily (MFS) profile" evidence="8">
    <location>
        <begin position="213"/>
        <end position="405"/>
    </location>
</feature>
<evidence type="ECO:0000259" key="8">
    <source>
        <dbReference type="PROSITE" id="PS50850"/>
    </source>
</evidence>
<dbReference type="InterPro" id="IPR011701">
    <property type="entry name" value="MFS"/>
</dbReference>
<dbReference type="PROSITE" id="PS50850">
    <property type="entry name" value="MFS"/>
    <property type="match status" value="1"/>
</dbReference>
<accession>A0A9X1CAY8</accession>
<feature type="transmembrane region" description="Helical" evidence="7">
    <location>
        <begin position="302"/>
        <end position="321"/>
    </location>
</feature>
<evidence type="ECO:0000256" key="4">
    <source>
        <dbReference type="ARBA" id="ARBA00022692"/>
    </source>
</evidence>
<evidence type="ECO:0000256" key="2">
    <source>
        <dbReference type="ARBA" id="ARBA00022448"/>
    </source>
</evidence>
<dbReference type="EMBL" id="JAGGMB010000001">
    <property type="protein sequence ID" value="MBP2076376.1"/>
    <property type="molecule type" value="Genomic_DNA"/>
</dbReference>
<dbReference type="PANTHER" id="PTHR23513:SF6">
    <property type="entry name" value="MAJOR FACILITATOR SUPERFAMILY ASSOCIATED DOMAIN-CONTAINING PROTEIN"/>
    <property type="match status" value="1"/>
</dbReference>
<name>A0A9X1CAY8_9BACI</name>
<organism evidence="9 10">
    <name type="scientific">Oceanobacillus polygoni</name>
    <dbReference type="NCBI Taxonomy" id="1235259"/>
    <lineage>
        <taxon>Bacteria</taxon>
        <taxon>Bacillati</taxon>
        <taxon>Bacillota</taxon>
        <taxon>Bacilli</taxon>
        <taxon>Bacillales</taxon>
        <taxon>Bacillaceae</taxon>
        <taxon>Oceanobacillus</taxon>
    </lineage>
</organism>
<dbReference type="OrthoDB" id="9775268at2"/>
<dbReference type="InterPro" id="IPR020846">
    <property type="entry name" value="MFS_dom"/>
</dbReference>
<feature type="transmembrane region" description="Helical" evidence="7">
    <location>
        <begin position="280"/>
        <end position="296"/>
    </location>
</feature>
<keyword evidence="10" id="KW-1185">Reference proteome</keyword>
<comment type="subcellular location">
    <subcellularLocation>
        <location evidence="1">Cell membrane</location>
        <topology evidence="1">Multi-pass membrane protein</topology>
    </subcellularLocation>
</comment>
<gene>
    <name evidence="9" type="ORF">J2Z64_000587</name>
</gene>
<dbReference type="CDD" id="cd06173">
    <property type="entry name" value="MFS_MefA_like"/>
    <property type="match status" value="1"/>
</dbReference>
<dbReference type="InterPro" id="IPR036259">
    <property type="entry name" value="MFS_trans_sf"/>
</dbReference>
<keyword evidence="3" id="KW-1003">Cell membrane</keyword>
<dbReference type="GO" id="GO:0005886">
    <property type="term" value="C:plasma membrane"/>
    <property type="evidence" value="ECO:0007669"/>
    <property type="project" value="UniProtKB-SubCell"/>
</dbReference>
<sequence length="405" mass="44848">MNIFQNKSFTRIWAGNASSELGGAFGTFCNSLLIFELTGSPLALGSMWLLYFLPSLVLQLFIGPYIDRWSRKWIMIIALWSRAAIFLIPLIGYMTGTLAPWHIYAVQLAVGLITPLYVPANQAILPSIVSKEQLPAANAYIDGMVRLMMLLAPVLAGLVIEYIGIHITLLLVCFLLATSGSLLLGIQEKNRPQTTRQTWLEQFTEGIGYFFKQKIIVWLGVFLAVVQFGVGVTMVITIPYITDVLNGSYAVYGYFMAGFPLGYLIGTLIVGKIKHQSRRVLMLVPLVIGGMTYINLGITASIYLAITTEIVAGIAMAMFNVHNLTICQQMIPNHLMGKVFSVRLLIIRGMMPLGVLMGGIFSELWGIRPLYLLIGILICVISLIGLLLPYFKFINHEVEDSKLVS</sequence>
<dbReference type="RefSeq" id="WP_149475298.1">
    <property type="nucleotide sequence ID" value="NZ_JAGGMB010000001.1"/>
</dbReference>
<evidence type="ECO:0000313" key="10">
    <source>
        <dbReference type="Proteomes" id="UP001138793"/>
    </source>
</evidence>
<protein>
    <submittedName>
        <fullName evidence="9">MFS family permease</fullName>
    </submittedName>
</protein>
<keyword evidence="4 7" id="KW-0812">Transmembrane</keyword>
<feature type="transmembrane region" description="Helical" evidence="7">
    <location>
        <begin position="370"/>
        <end position="391"/>
    </location>
</feature>
<feature type="transmembrane region" description="Helical" evidence="7">
    <location>
        <begin position="166"/>
        <end position="186"/>
    </location>
</feature>
<keyword evidence="5 7" id="KW-1133">Transmembrane helix</keyword>
<dbReference type="PANTHER" id="PTHR23513">
    <property type="entry name" value="INTEGRAL MEMBRANE EFFLUX PROTEIN-RELATED"/>
    <property type="match status" value="1"/>
</dbReference>
<keyword evidence="6 7" id="KW-0472">Membrane</keyword>
<proteinExistence type="predicted"/>
<feature type="transmembrane region" description="Helical" evidence="7">
    <location>
        <begin position="73"/>
        <end position="95"/>
    </location>
</feature>
<reference evidence="9" key="1">
    <citation type="submission" date="2021-03" db="EMBL/GenBank/DDBJ databases">
        <title>Genomic Encyclopedia of Type Strains, Phase IV (KMG-IV): sequencing the most valuable type-strain genomes for metagenomic binning, comparative biology and taxonomic classification.</title>
        <authorList>
            <person name="Goeker M."/>
        </authorList>
    </citation>
    <scope>NUCLEOTIDE SEQUENCE</scope>
    <source>
        <strain evidence="9">DSM 107338</strain>
    </source>
</reference>
<evidence type="ECO:0000256" key="1">
    <source>
        <dbReference type="ARBA" id="ARBA00004651"/>
    </source>
</evidence>
<feature type="transmembrane region" description="Helical" evidence="7">
    <location>
        <begin position="215"/>
        <end position="241"/>
    </location>
</feature>
<feature type="transmembrane region" description="Helical" evidence="7">
    <location>
        <begin position="47"/>
        <end position="66"/>
    </location>
</feature>